<dbReference type="Proteomes" id="UP000448877">
    <property type="component" value="Unassembled WGS sequence"/>
</dbReference>
<proteinExistence type="predicted"/>
<organism evidence="1 2">
    <name type="scientific">Bacteroides cellulosilyticus</name>
    <dbReference type="NCBI Taxonomy" id="246787"/>
    <lineage>
        <taxon>Bacteria</taxon>
        <taxon>Pseudomonadati</taxon>
        <taxon>Bacteroidota</taxon>
        <taxon>Bacteroidia</taxon>
        <taxon>Bacteroidales</taxon>
        <taxon>Bacteroidaceae</taxon>
        <taxon>Bacteroides</taxon>
    </lineage>
</organism>
<evidence type="ECO:0000313" key="1">
    <source>
        <dbReference type="EMBL" id="KAA5416760.1"/>
    </source>
</evidence>
<dbReference type="AlphaFoldDB" id="A0A3D6ASJ3"/>
<gene>
    <name evidence="1" type="ORF">F2Y81_14995</name>
</gene>
<accession>A0A3D6ASJ3</accession>
<dbReference type="EMBL" id="VVYV01000025">
    <property type="protein sequence ID" value="KAA5416760.1"/>
    <property type="molecule type" value="Genomic_DNA"/>
</dbReference>
<evidence type="ECO:0000313" key="2">
    <source>
        <dbReference type="Proteomes" id="UP000448877"/>
    </source>
</evidence>
<sequence length="104" mass="12143">MWTRCCTARSDQEDCTGGICSRYCIILKYNIFVRAVFLIKDSPLFCNRTIRIQNRKINSISTKLFHVSMKVLHSTCIIFAKTCMIWRKSTNTETSLQCLFANYQ</sequence>
<reference evidence="1 2" key="1">
    <citation type="journal article" date="2019" name="Nat. Med.">
        <title>A library of human gut bacterial isolates paired with longitudinal multiomics data enables mechanistic microbiome research.</title>
        <authorList>
            <person name="Poyet M."/>
            <person name="Groussin M."/>
            <person name="Gibbons S.M."/>
            <person name="Avila-Pacheco J."/>
            <person name="Jiang X."/>
            <person name="Kearney S.M."/>
            <person name="Perrotta A.R."/>
            <person name="Berdy B."/>
            <person name="Zhao S."/>
            <person name="Lieberman T.D."/>
            <person name="Swanson P.K."/>
            <person name="Smith M."/>
            <person name="Roesemann S."/>
            <person name="Alexander J.E."/>
            <person name="Rich S.A."/>
            <person name="Livny J."/>
            <person name="Vlamakis H."/>
            <person name="Clish C."/>
            <person name="Bullock K."/>
            <person name="Deik A."/>
            <person name="Scott J."/>
            <person name="Pierce K.A."/>
            <person name="Xavier R.J."/>
            <person name="Alm E.J."/>
        </authorList>
    </citation>
    <scope>NUCLEOTIDE SEQUENCE [LARGE SCALE GENOMIC DNA]</scope>
    <source>
        <strain evidence="1 2">BIOML-A6</strain>
    </source>
</reference>
<name>A0A3D6ASJ3_9BACE</name>
<protein>
    <submittedName>
        <fullName evidence="1">Uncharacterized protein</fullName>
    </submittedName>
</protein>
<comment type="caution">
    <text evidence="1">The sequence shown here is derived from an EMBL/GenBank/DDBJ whole genome shotgun (WGS) entry which is preliminary data.</text>
</comment>